<keyword evidence="6" id="KW-1185">Reference proteome</keyword>
<dbReference type="Proteomes" id="UP000325333">
    <property type="component" value="Unassembled WGS sequence"/>
</dbReference>
<evidence type="ECO:0000313" key="5">
    <source>
        <dbReference type="Proteomes" id="UP000325333"/>
    </source>
</evidence>
<sequence>MDIGALGAPRMPSLQDVQASALAGLQGAQSRADEAGAQLAAGNLDPAVVVSLSSAQTDFAANVKVMQAAQDNTKRVLDMLV</sequence>
<proteinExistence type="predicted"/>
<dbReference type="RefSeq" id="WP_014241082.1">
    <property type="nucleotide sequence ID" value="NZ_CP007793.1"/>
</dbReference>
<reference evidence="2 5" key="2">
    <citation type="submission" date="2019-07" db="EMBL/GenBank/DDBJ databases">
        <title>Genome sequencing of the stress-tolerant strain Azospirillum brasilense Az19.</title>
        <authorList>
            <person name="Maroniche G.A."/>
            <person name="Garcia J.E."/>
            <person name="Pagnussat L."/>
            <person name="Amenta M."/>
            <person name="Creus C.M."/>
        </authorList>
    </citation>
    <scope>NUCLEOTIDE SEQUENCE [LARGE SCALE GENOMIC DNA]</scope>
    <source>
        <strain evidence="2 5">Az19</strain>
    </source>
</reference>
<accession>A0A060DEG7</accession>
<reference evidence="1 4" key="1">
    <citation type="journal article" date="2014" name="Genome Announc.">
        <title>Complete Genome Sequence of the Model Rhizosphere Strain Azospirillum brasilense Az39, Successfully Applied in Agriculture.</title>
        <authorList>
            <person name="Rivera D."/>
            <person name="Revale S."/>
            <person name="Molina R."/>
            <person name="Gualpa J."/>
            <person name="Puente M."/>
            <person name="Maroniche G."/>
            <person name="Paris G."/>
            <person name="Baker D."/>
            <person name="Clavijo B."/>
            <person name="McLay K."/>
            <person name="Spaepen S."/>
            <person name="Perticari A."/>
            <person name="Vazquez M."/>
            <person name="Wisniewski-Dye F."/>
            <person name="Watkins C."/>
            <person name="Martinez-Abarca F."/>
            <person name="Vanderleyden J."/>
            <person name="Cassan F."/>
        </authorList>
    </citation>
    <scope>NUCLEOTIDE SEQUENCE [LARGE SCALE GENOMIC DNA]</scope>
    <source>
        <strain evidence="1 4">Az39</strain>
    </source>
</reference>
<evidence type="ECO:0000313" key="3">
    <source>
        <dbReference type="EMBL" id="MFL7899548.1"/>
    </source>
</evidence>
<evidence type="ECO:0008006" key="7">
    <source>
        <dbReference type="Google" id="ProtNLM"/>
    </source>
</evidence>
<dbReference type="AlphaFoldDB" id="A0A060DEG7"/>
<dbReference type="EMBL" id="CP007793">
    <property type="protein sequence ID" value="AIB11095.1"/>
    <property type="molecule type" value="Genomic_DNA"/>
</dbReference>
<dbReference type="EMBL" id="JBJLSN010000001">
    <property type="protein sequence ID" value="MFL7899548.1"/>
    <property type="molecule type" value="Genomic_DNA"/>
</dbReference>
<protein>
    <recommendedName>
        <fullName evidence="7">Flagellar hook-basal body complex protein FliE</fullName>
    </recommendedName>
</protein>
<reference evidence="3 6" key="3">
    <citation type="submission" date="2024-11" db="EMBL/GenBank/DDBJ databases">
        <title>Draft genome sequences of two bacteria associated to sugarcane roots in Colombia.</title>
        <authorList>
            <person name="Pardo-Diaz S."/>
            <person name="Masmela-Mendoza J."/>
            <person name="Delgadillo-Duran P."/>
            <person name="Bautista E.J."/>
            <person name="Rojas-Tapias D.F."/>
        </authorList>
    </citation>
    <scope>NUCLEOTIDE SEQUENCE [LARGE SCALE GENOMIC DNA]</scope>
    <source>
        <strain evidence="3 6">Ap18</strain>
    </source>
</reference>
<evidence type="ECO:0000313" key="4">
    <source>
        <dbReference type="Proteomes" id="UP000027186"/>
    </source>
</evidence>
<name>A0A060DEG7_9PROT</name>
<evidence type="ECO:0000313" key="6">
    <source>
        <dbReference type="Proteomes" id="UP001628281"/>
    </source>
</evidence>
<dbReference type="Proteomes" id="UP000027186">
    <property type="component" value="Chromosome"/>
</dbReference>
<dbReference type="KEGG" id="abq:ABAZ39_03480"/>
<dbReference type="Proteomes" id="UP001628281">
    <property type="component" value="Unassembled WGS sequence"/>
</dbReference>
<organism evidence="1 4">
    <name type="scientific">Azospirillum argentinense</name>
    <dbReference type="NCBI Taxonomy" id="2970906"/>
    <lineage>
        <taxon>Bacteria</taxon>
        <taxon>Pseudomonadati</taxon>
        <taxon>Pseudomonadota</taxon>
        <taxon>Alphaproteobacteria</taxon>
        <taxon>Rhodospirillales</taxon>
        <taxon>Azospirillaceae</taxon>
        <taxon>Azospirillum</taxon>
    </lineage>
</organism>
<dbReference type="EMBL" id="VEWN01000001">
    <property type="protein sequence ID" value="KAA1058384.1"/>
    <property type="molecule type" value="Genomic_DNA"/>
</dbReference>
<evidence type="ECO:0000313" key="1">
    <source>
        <dbReference type="EMBL" id="AIB11095.1"/>
    </source>
</evidence>
<gene>
    <name evidence="1" type="ORF">ABAZ39_03480</name>
    <name evidence="3" type="ORF">ACJ41P_00280</name>
    <name evidence="2" type="ORF">FH063_000584</name>
</gene>
<accession>A0A5B0L522</accession>
<evidence type="ECO:0000313" key="2">
    <source>
        <dbReference type="EMBL" id="KAA1058384.1"/>
    </source>
</evidence>